<dbReference type="PRINTS" id="PR00080">
    <property type="entry name" value="SDRFAMILY"/>
</dbReference>
<dbReference type="AlphaFoldDB" id="A0A2Z3JKT3"/>
<comment type="catalytic activity">
    <reaction evidence="6">
        <text>a (3R)-hydroxyacyl-[ACP] + NADP(+) = a 3-oxoacyl-[ACP] + NADPH + H(+)</text>
        <dbReference type="Rhea" id="RHEA:17397"/>
        <dbReference type="Rhea" id="RHEA-COMP:9916"/>
        <dbReference type="Rhea" id="RHEA-COMP:9945"/>
        <dbReference type="ChEBI" id="CHEBI:15378"/>
        <dbReference type="ChEBI" id="CHEBI:57783"/>
        <dbReference type="ChEBI" id="CHEBI:58349"/>
        <dbReference type="ChEBI" id="CHEBI:78776"/>
        <dbReference type="ChEBI" id="CHEBI:78827"/>
        <dbReference type="EC" id="1.1.1.100"/>
    </reaction>
</comment>
<dbReference type="PROSITE" id="PS00061">
    <property type="entry name" value="ADH_SHORT"/>
    <property type="match status" value="1"/>
</dbReference>
<keyword evidence="6" id="KW-0275">Fatty acid biosynthesis</keyword>
<dbReference type="UniPathway" id="UPA00094"/>
<keyword evidence="6" id="KW-0444">Lipid biosynthesis</keyword>
<evidence type="ECO:0000256" key="3">
    <source>
        <dbReference type="ARBA" id="ARBA00023002"/>
    </source>
</evidence>
<dbReference type="OrthoDB" id="125587at2"/>
<dbReference type="EC" id="1.1.1.100" evidence="6"/>
<dbReference type="SMART" id="SM00822">
    <property type="entry name" value="PKS_KR"/>
    <property type="match status" value="1"/>
</dbReference>
<dbReference type="PANTHER" id="PTHR42879:SF2">
    <property type="entry name" value="3-OXOACYL-[ACYL-CARRIER-PROTEIN] REDUCTASE FABG"/>
    <property type="match status" value="1"/>
</dbReference>
<dbReference type="GO" id="GO:0051287">
    <property type="term" value="F:NAD binding"/>
    <property type="evidence" value="ECO:0007669"/>
    <property type="project" value="UniProtKB-UniRule"/>
</dbReference>
<evidence type="ECO:0000256" key="5">
    <source>
        <dbReference type="PIRSR" id="PIRSR611284-2"/>
    </source>
</evidence>
<keyword evidence="9" id="KW-1185">Reference proteome</keyword>
<organism evidence="8 9">
    <name type="scientific">Deinococcus irradiatisoli</name>
    <dbReference type="NCBI Taxonomy" id="2202254"/>
    <lineage>
        <taxon>Bacteria</taxon>
        <taxon>Thermotogati</taxon>
        <taxon>Deinococcota</taxon>
        <taxon>Deinococci</taxon>
        <taxon>Deinococcales</taxon>
        <taxon>Deinococcaceae</taxon>
        <taxon>Deinococcus</taxon>
    </lineage>
</organism>
<dbReference type="GO" id="GO:0006633">
    <property type="term" value="P:fatty acid biosynthetic process"/>
    <property type="evidence" value="ECO:0007669"/>
    <property type="project" value="UniProtKB-UniPathway"/>
</dbReference>
<sequence length="251" mass="25722">MNDQSTPQRVALVTGAGRGLGKAMALELARQGFAVAVHYGRSAAEAEQLAEQIRASGGAAQTFMADLSQPAHAGKLVEDVAASMGGLHVLVNNAGITRDGLAIRMKDEDWDAVIQTNLSSVFAACRAALKIMMRARAGRIINVSSVVGLMGNPGQANYVASKAGVIGLTKALAKEYGGRNITVNAVAPGFIASDMTAALSEAQTATYLADIPLGRLGQPEEVAALVGFLASDAAGYISGQIIGVDGGLHPH</sequence>
<evidence type="ECO:0000256" key="1">
    <source>
        <dbReference type="ARBA" id="ARBA00006484"/>
    </source>
</evidence>
<dbReference type="NCBIfam" id="NF009466">
    <property type="entry name" value="PRK12826.1-2"/>
    <property type="match status" value="1"/>
</dbReference>
<feature type="domain" description="Ketoreductase" evidence="7">
    <location>
        <begin position="9"/>
        <end position="194"/>
    </location>
</feature>
<feature type="binding site" evidence="5">
    <location>
        <position position="191"/>
    </location>
    <ligand>
        <name>NADP(+)</name>
        <dbReference type="ChEBI" id="CHEBI:58349"/>
    </ligand>
</feature>
<dbReference type="PRINTS" id="PR00081">
    <property type="entry name" value="GDHRDH"/>
</dbReference>
<comment type="function">
    <text evidence="6">Catalyzes the NADPH-dependent reduction of beta-ketoacyl-ACP substrates to beta-hydroxyacyl-ACP products, the first reductive step in the elongation cycle of fatty acid biosynthesis.</text>
</comment>
<keyword evidence="2 5" id="KW-0521">NADP</keyword>
<feature type="active site" description="Proton acceptor" evidence="4">
    <location>
        <position position="158"/>
    </location>
</feature>
<dbReference type="Pfam" id="PF13561">
    <property type="entry name" value="adh_short_C2"/>
    <property type="match status" value="1"/>
</dbReference>
<dbReference type="FunFam" id="3.40.50.720:FF:000115">
    <property type="entry name" value="3-oxoacyl-[acyl-carrier-protein] reductase FabG"/>
    <property type="match status" value="1"/>
</dbReference>
<comment type="subunit">
    <text evidence="6">Homotetramer.</text>
</comment>
<dbReference type="NCBIfam" id="TIGR01830">
    <property type="entry name" value="3oxo_ACP_reduc"/>
    <property type="match status" value="1"/>
</dbReference>
<keyword evidence="6" id="KW-0276">Fatty acid metabolism</keyword>
<keyword evidence="6" id="KW-0443">Lipid metabolism</keyword>
<dbReference type="InterPro" id="IPR036291">
    <property type="entry name" value="NAD(P)-bd_dom_sf"/>
</dbReference>
<feature type="binding site" evidence="5">
    <location>
        <begin position="158"/>
        <end position="162"/>
    </location>
    <ligand>
        <name>NADP(+)</name>
        <dbReference type="ChEBI" id="CHEBI:58349"/>
    </ligand>
</feature>
<dbReference type="InterPro" id="IPR057326">
    <property type="entry name" value="KR_dom"/>
</dbReference>
<dbReference type="SUPFAM" id="SSF51735">
    <property type="entry name" value="NAD(P)-binding Rossmann-fold domains"/>
    <property type="match status" value="1"/>
</dbReference>
<evidence type="ECO:0000259" key="7">
    <source>
        <dbReference type="SMART" id="SM00822"/>
    </source>
</evidence>
<dbReference type="CDD" id="cd05333">
    <property type="entry name" value="BKR_SDR_c"/>
    <property type="match status" value="1"/>
</dbReference>
<evidence type="ECO:0000256" key="2">
    <source>
        <dbReference type="ARBA" id="ARBA00022857"/>
    </source>
</evidence>
<dbReference type="NCBIfam" id="NF005559">
    <property type="entry name" value="PRK07231.1"/>
    <property type="match status" value="1"/>
</dbReference>
<dbReference type="InterPro" id="IPR002347">
    <property type="entry name" value="SDR_fam"/>
</dbReference>
<accession>A0A2Z3JKT3</accession>
<comment type="similarity">
    <text evidence="1 6">Belongs to the short-chain dehydrogenases/reductases (SDR) family.</text>
</comment>
<dbReference type="Gene3D" id="3.40.50.720">
    <property type="entry name" value="NAD(P)-binding Rossmann-like Domain"/>
    <property type="match status" value="1"/>
</dbReference>
<evidence type="ECO:0000256" key="6">
    <source>
        <dbReference type="RuleBase" id="RU366074"/>
    </source>
</evidence>
<dbReference type="PANTHER" id="PTHR42879">
    <property type="entry name" value="3-OXOACYL-(ACYL-CARRIER-PROTEIN) REDUCTASE"/>
    <property type="match status" value="1"/>
</dbReference>
<evidence type="ECO:0000256" key="4">
    <source>
        <dbReference type="PIRSR" id="PIRSR611284-1"/>
    </source>
</evidence>
<dbReference type="InterPro" id="IPR011284">
    <property type="entry name" value="3oxo_ACP_reduc"/>
</dbReference>
<gene>
    <name evidence="8" type="primary">fabG</name>
    <name evidence="8" type="ORF">DKM44_12225</name>
</gene>
<proteinExistence type="inferred from homology"/>
<dbReference type="Proteomes" id="UP000245368">
    <property type="component" value="Chromosome"/>
</dbReference>
<reference evidence="8 9" key="1">
    <citation type="submission" date="2018-05" db="EMBL/GenBank/DDBJ databases">
        <title>Complete Genome Sequence of Deinococcus sp. strain 17bor-2.</title>
        <authorList>
            <person name="Srinivasan S."/>
        </authorList>
    </citation>
    <scope>NUCLEOTIDE SEQUENCE [LARGE SCALE GENOMIC DNA]</scope>
    <source>
        <strain evidence="8 9">17bor-2</strain>
    </source>
</reference>
<dbReference type="KEGG" id="dez:DKM44_12225"/>
<feature type="binding site" evidence="5">
    <location>
        <position position="93"/>
    </location>
    <ligand>
        <name>NADP(+)</name>
        <dbReference type="ChEBI" id="CHEBI:58349"/>
    </ligand>
</feature>
<dbReference type="InterPro" id="IPR020904">
    <property type="entry name" value="Sc_DH/Rdtase_CS"/>
</dbReference>
<feature type="binding site" evidence="5">
    <location>
        <begin position="15"/>
        <end position="18"/>
    </location>
    <ligand>
        <name>NADP(+)</name>
        <dbReference type="ChEBI" id="CHEBI:58349"/>
    </ligand>
</feature>
<evidence type="ECO:0000313" key="9">
    <source>
        <dbReference type="Proteomes" id="UP000245368"/>
    </source>
</evidence>
<evidence type="ECO:0000313" key="8">
    <source>
        <dbReference type="EMBL" id="AWN23900.1"/>
    </source>
</evidence>
<keyword evidence="3 6" id="KW-0560">Oxidoreductase</keyword>
<name>A0A2Z3JKT3_9DEIO</name>
<dbReference type="InterPro" id="IPR050259">
    <property type="entry name" value="SDR"/>
</dbReference>
<dbReference type="GO" id="GO:0004316">
    <property type="term" value="F:3-oxoacyl-[acyl-carrier-protein] reductase (NADPH) activity"/>
    <property type="evidence" value="ECO:0007669"/>
    <property type="project" value="UniProtKB-UniRule"/>
</dbReference>
<dbReference type="RefSeq" id="WP_109827628.1">
    <property type="nucleotide sequence ID" value="NZ_CP029494.1"/>
</dbReference>
<comment type="pathway">
    <text evidence="6">Lipid metabolism; fatty acid biosynthesis.</text>
</comment>
<dbReference type="EMBL" id="CP029494">
    <property type="protein sequence ID" value="AWN23900.1"/>
    <property type="molecule type" value="Genomic_DNA"/>
</dbReference>
<protein>
    <recommendedName>
        <fullName evidence="6">3-oxoacyl-[acyl-carrier-protein] reductase</fullName>
        <ecNumber evidence="6">1.1.1.100</ecNumber>
    </recommendedName>
</protein>